<dbReference type="Pfam" id="PF13177">
    <property type="entry name" value="DNA_pol3_delta2"/>
    <property type="match status" value="1"/>
</dbReference>
<dbReference type="PANTHER" id="PTHR11669">
    <property type="entry name" value="REPLICATION FACTOR C / DNA POLYMERASE III GAMMA-TAU SUBUNIT"/>
    <property type="match status" value="1"/>
</dbReference>
<evidence type="ECO:0000313" key="3">
    <source>
        <dbReference type="Proteomes" id="UP001198163"/>
    </source>
</evidence>
<evidence type="ECO:0000259" key="1">
    <source>
        <dbReference type="SMART" id="SM00382"/>
    </source>
</evidence>
<dbReference type="SUPFAM" id="SSF52540">
    <property type="entry name" value="P-loop containing nucleoside triphosphate hydrolases"/>
    <property type="match status" value="1"/>
</dbReference>
<feature type="domain" description="AAA+ ATPase" evidence="1">
    <location>
        <begin position="23"/>
        <end position="263"/>
    </location>
</feature>
<dbReference type="InterPro" id="IPR027417">
    <property type="entry name" value="P-loop_NTPase"/>
</dbReference>
<dbReference type="SMART" id="SM00382">
    <property type="entry name" value="AAA"/>
    <property type="match status" value="1"/>
</dbReference>
<dbReference type="Gene3D" id="3.40.50.300">
    <property type="entry name" value="P-loop containing nucleotide triphosphate hydrolases"/>
    <property type="match status" value="1"/>
</dbReference>
<proteinExistence type="predicted"/>
<evidence type="ECO:0000313" key="2">
    <source>
        <dbReference type="EMBL" id="MCD1654800.1"/>
    </source>
</evidence>
<name>A0AAE3EGZ7_9SPIR</name>
<dbReference type="GO" id="GO:0006261">
    <property type="term" value="P:DNA-templated DNA replication"/>
    <property type="evidence" value="ECO:0007669"/>
    <property type="project" value="TreeGrafter"/>
</dbReference>
<organism evidence="2 3">
    <name type="scientific">Teretinema zuelzerae</name>
    <dbReference type="NCBI Taxonomy" id="156"/>
    <lineage>
        <taxon>Bacteria</taxon>
        <taxon>Pseudomonadati</taxon>
        <taxon>Spirochaetota</taxon>
        <taxon>Spirochaetia</taxon>
        <taxon>Spirochaetales</taxon>
        <taxon>Treponemataceae</taxon>
        <taxon>Teretinema</taxon>
    </lineage>
</organism>
<dbReference type="RefSeq" id="WP_230755357.1">
    <property type="nucleotide sequence ID" value="NZ_JAINWA010000003.1"/>
</dbReference>
<dbReference type="Proteomes" id="UP001198163">
    <property type="component" value="Unassembled WGS sequence"/>
</dbReference>
<keyword evidence="3" id="KW-1185">Reference proteome</keyword>
<accession>A0AAE3EGZ7</accession>
<dbReference type="InterPro" id="IPR003593">
    <property type="entry name" value="AAA+_ATPase"/>
</dbReference>
<dbReference type="AlphaFoldDB" id="A0AAE3EGZ7"/>
<dbReference type="PANTHER" id="PTHR11669:SF8">
    <property type="entry name" value="DNA POLYMERASE III SUBUNIT DELTA"/>
    <property type="match status" value="1"/>
</dbReference>
<dbReference type="InterPro" id="IPR050238">
    <property type="entry name" value="DNA_Rep/Repair_Clamp_Loader"/>
</dbReference>
<reference evidence="2" key="1">
    <citation type="submission" date="2021-08" db="EMBL/GenBank/DDBJ databases">
        <title>Comparative analyses of Brucepasteria parasyntrophica and Teretinema zuelzerae.</title>
        <authorList>
            <person name="Song Y."/>
            <person name="Brune A."/>
        </authorList>
    </citation>
    <scope>NUCLEOTIDE SEQUENCE</scope>
    <source>
        <strain evidence="2">DSM 1903</strain>
    </source>
</reference>
<gene>
    <name evidence="2" type="ORF">K7J14_08795</name>
</gene>
<dbReference type="EMBL" id="JAINWA010000003">
    <property type="protein sequence ID" value="MCD1654800.1"/>
    <property type="molecule type" value="Genomic_DNA"/>
</dbReference>
<protein>
    <recommendedName>
        <fullName evidence="1">AAA+ ATPase domain-containing protein</fullName>
    </recommendedName>
</protein>
<comment type="caution">
    <text evidence="2">The sequence shown here is derived from an EMBL/GenBank/DDBJ whole genome shotgun (WGS) entry which is preliminary data.</text>
</comment>
<sequence>MFENVISQPAAVLLMDDIRGSRLPPSILFSGPSSSGKLTAALELARSLSCKNADAPWQCECPSCLRHKELVHPDLLIIGSRNCYLEIQASAEAFLRSQTQASRYLFIRAVRKLTLRFHPVLQEGDESRFSKAASLLADIEEALEEFSPRRPIESDSEALKKKVESLKNLAGKLEDDFLTDSIPVSQVRNASSWVRLSPAGKRKILIVENADRMQESARNAFLKVLEEPPENVAFILTTNRRGAILPTILSRVRTYAFVERSIASQHEVISRVFRDVPQEGSTLDAYFNRFLPVSPEQISAAASAFLNGILLDALDEGRRPLPALKESLRSDSAPRMDSDSGAPASILAILNRCKPSIVWTLFLSRIARYMRDALRNDSADAREISCFSRWTVLLRDASDSVNVYNIGAQAAIEKLREEMKAAL</sequence>